<dbReference type="AlphaFoldDB" id="A0A8X6PG54"/>
<protein>
    <submittedName>
        <fullName evidence="1">Retrovirus-related Pol polyprotein from transposon 297</fullName>
    </submittedName>
</protein>
<reference evidence="1" key="1">
    <citation type="submission" date="2020-08" db="EMBL/GenBank/DDBJ databases">
        <title>Multicomponent nature underlies the extraordinary mechanical properties of spider dragline silk.</title>
        <authorList>
            <person name="Kono N."/>
            <person name="Nakamura H."/>
            <person name="Mori M."/>
            <person name="Yoshida Y."/>
            <person name="Ohtoshi R."/>
            <person name="Malay A.D."/>
            <person name="Moran D.A.P."/>
            <person name="Tomita M."/>
            <person name="Numata K."/>
            <person name="Arakawa K."/>
        </authorList>
    </citation>
    <scope>NUCLEOTIDE SEQUENCE</scope>
</reference>
<dbReference type="InterPro" id="IPR043502">
    <property type="entry name" value="DNA/RNA_pol_sf"/>
</dbReference>
<dbReference type="SUPFAM" id="SSF56672">
    <property type="entry name" value="DNA/RNA polymerases"/>
    <property type="match status" value="1"/>
</dbReference>
<accession>A0A8X6PG54</accession>
<dbReference type="InterPro" id="IPR043128">
    <property type="entry name" value="Rev_trsase/Diguanyl_cyclase"/>
</dbReference>
<dbReference type="PANTHER" id="PTHR33064">
    <property type="entry name" value="POL PROTEIN"/>
    <property type="match status" value="1"/>
</dbReference>
<dbReference type="OrthoDB" id="6426130at2759"/>
<sequence length="185" mass="20357">MFLPSGKLERPSIGSPGDGTKEINRLYLSDRTFKSKYLIDTGAHVSVVPLIEASKNRPPASLQLFAANRTVISTYKGISPIPEKVVAATNFSKPGTVKELRCFLANCSSYRRFIPHVAGTQAVLNSYLKGAKRNNRTPILWSEDSTAVFEKCKKDLEESCSRCITCHRGRCIGHSSRCFTPSTGT</sequence>
<dbReference type="Gene3D" id="3.30.70.270">
    <property type="match status" value="1"/>
</dbReference>
<dbReference type="InterPro" id="IPR051320">
    <property type="entry name" value="Viral_Replic_Matur_Polypro"/>
</dbReference>
<evidence type="ECO:0000313" key="2">
    <source>
        <dbReference type="Proteomes" id="UP000887013"/>
    </source>
</evidence>
<name>A0A8X6PG54_NEPPI</name>
<proteinExistence type="predicted"/>
<evidence type="ECO:0000313" key="1">
    <source>
        <dbReference type="EMBL" id="GFT68746.1"/>
    </source>
</evidence>
<dbReference type="PANTHER" id="PTHR33064:SF37">
    <property type="entry name" value="RIBONUCLEASE H"/>
    <property type="match status" value="1"/>
</dbReference>
<comment type="caution">
    <text evidence="1">The sequence shown here is derived from an EMBL/GenBank/DDBJ whole genome shotgun (WGS) entry which is preliminary data.</text>
</comment>
<keyword evidence="2" id="KW-1185">Reference proteome</keyword>
<dbReference type="EMBL" id="BMAW01069391">
    <property type="protein sequence ID" value="GFT68746.1"/>
    <property type="molecule type" value="Genomic_DNA"/>
</dbReference>
<gene>
    <name evidence="1" type="primary">pol_2772</name>
    <name evidence="1" type="ORF">NPIL_181551</name>
</gene>
<dbReference type="GO" id="GO:0071897">
    <property type="term" value="P:DNA biosynthetic process"/>
    <property type="evidence" value="ECO:0007669"/>
    <property type="project" value="UniProtKB-ARBA"/>
</dbReference>
<dbReference type="Proteomes" id="UP000887013">
    <property type="component" value="Unassembled WGS sequence"/>
</dbReference>
<organism evidence="1 2">
    <name type="scientific">Nephila pilipes</name>
    <name type="common">Giant wood spider</name>
    <name type="synonym">Nephila maculata</name>
    <dbReference type="NCBI Taxonomy" id="299642"/>
    <lineage>
        <taxon>Eukaryota</taxon>
        <taxon>Metazoa</taxon>
        <taxon>Ecdysozoa</taxon>
        <taxon>Arthropoda</taxon>
        <taxon>Chelicerata</taxon>
        <taxon>Arachnida</taxon>
        <taxon>Araneae</taxon>
        <taxon>Araneomorphae</taxon>
        <taxon>Entelegynae</taxon>
        <taxon>Araneoidea</taxon>
        <taxon>Nephilidae</taxon>
        <taxon>Nephila</taxon>
    </lineage>
</organism>